<evidence type="ECO:0000256" key="3">
    <source>
        <dbReference type="ARBA" id="ARBA00022723"/>
    </source>
</evidence>
<organism evidence="9 10">
    <name type="scientific">Pseudonocardia eucalypti</name>
    <dbReference type="NCBI Taxonomy" id="648755"/>
    <lineage>
        <taxon>Bacteria</taxon>
        <taxon>Bacillati</taxon>
        <taxon>Actinomycetota</taxon>
        <taxon>Actinomycetes</taxon>
        <taxon>Pseudonocardiales</taxon>
        <taxon>Pseudonocardiaceae</taxon>
        <taxon>Pseudonocardia</taxon>
    </lineage>
</organism>
<keyword evidence="10" id="KW-1185">Reference proteome</keyword>
<feature type="domain" description="Rieske" evidence="8">
    <location>
        <begin position="66"/>
        <end position="175"/>
    </location>
</feature>
<dbReference type="RefSeq" id="WP_185064978.1">
    <property type="nucleotide sequence ID" value="NZ_BAABJP010000031.1"/>
</dbReference>
<keyword evidence="3" id="KW-0479">Metal-binding</keyword>
<dbReference type="PANTHER" id="PTHR43756">
    <property type="entry name" value="CHOLINE MONOOXYGENASE, CHLOROPLASTIC"/>
    <property type="match status" value="1"/>
</dbReference>
<name>A0ABP9QQI3_9PSEU</name>
<dbReference type="CDD" id="cd03469">
    <property type="entry name" value="Rieske_RO_Alpha_N"/>
    <property type="match status" value="1"/>
</dbReference>
<dbReference type="PROSITE" id="PS51296">
    <property type="entry name" value="RIESKE"/>
    <property type="match status" value="1"/>
</dbReference>
<dbReference type="GO" id="GO:0051213">
    <property type="term" value="F:dioxygenase activity"/>
    <property type="evidence" value="ECO:0007669"/>
    <property type="project" value="UniProtKB-KW"/>
</dbReference>
<evidence type="ECO:0000256" key="4">
    <source>
        <dbReference type="ARBA" id="ARBA00023002"/>
    </source>
</evidence>
<keyword evidence="2" id="KW-0001">2Fe-2S</keyword>
<keyword evidence="5" id="KW-0408">Iron</keyword>
<dbReference type="InterPro" id="IPR017941">
    <property type="entry name" value="Rieske_2Fe-2S"/>
</dbReference>
<dbReference type="CDD" id="cd08882">
    <property type="entry name" value="RHO_alpha_C_MupW-like"/>
    <property type="match status" value="1"/>
</dbReference>
<comment type="caution">
    <text evidence="9">The sequence shown here is derived from an EMBL/GenBank/DDBJ whole genome shotgun (WGS) entry which is preliminary data.</text>
</comment>
<dbReference type="SUPFAM" id="SSF50022">
    <property type="entry name" value="ISP domain"/>
    <property type="match status" value="1"/>
</dbReference>
<protein>
    <submittedName>
        <fullName evidence="9">Aromatic ring-hydroxylating dioxygenase subunit alpha</fullName>
    </submittedName>
</protein>
<dbReference type="Pfam" id="PF00848">
    <property type="entry name" value="Ring_hydroxyl_A"/>
    <property type="match status" value="1"/>
</dbReference>
<comment type="cofactor">
    <cofactor evidence="1">
        <name>Fe cation</name>
        <dbReference type="ChEBI" id="CHEBI:24875"/>
    </cofactor>
</comment>
<dbReference type="Pfam" id="PF00355">
    <property type="entry name" value="Rieske"/>
    <property type="match status" value="1"/>
</dbReference>
<accession>A0ABP9QQI3</accession>
<evidence type="ECO:0000256" key="7">
    <source>
        <dbReference type="SAM" id="MobiDB-lite"/>
    </source>
</evidence>
<dbReference type="EMBL" id="BAABJP010000031">
    <property type="protein sequence ID" value="GAA5165692.1"/>
    <property type="molecule type" value="Genomic_DNA"/>
</dbReference>
<dbReference type="Gene3D" id="3.90.380.10">
    <property type="entry name" value="Naphthalene 1,2-dioxygenase Alpha Subunit, Chain A, domain 1"/>
    <property type="match status" value="1"/>
</dbReference>
<sequence length="454" mass="51024">MTIPSMARSTMVPVQDILDRDGGPAIPPVLREEAPRSLGTGDIGVERYTSREFLELEYEKLWSRVWQWAATEDEIPEVGDHTVYEIGDRNVIVVRSEPDRIQAFYNSCQHRGRLLADAPGSTNAFVCPFHAWTYGLDGSLKSLPCEWDFPQVQADRKRFGLREVRCERYGGFVFVNFDDDAAPLLESLDVVPEHFKHFPLDHRFAIANVRKIVPINWKACMEAFLESYHVIATHIQALDFTGDANTQYDIWDTSSRLITVTGVPSPHLPEGSTEADVFAVAAAAFAPPGAEIPPLPEGVTARSVLAAMTRQMLTAQLGLDLSKTSDTEVIDSIEYFVFPNWLPWAGVAQGLQYRFRPNGMDPDSCIFDVKLMLPYNPEGPRPPSAPLRELKYEESFTAVPELGLFGEIFDQDFGNMAALQKGMKTHGKAGLTFSDYQEARIRHFHQVLDKWLEL</sequence>
<evidence type="ECO:0000313" key="10">
    <source>
        <dbReference type="Proteomes" id="UP001428817"/>
    </source>
</evidence>
<keyword evidence="9" id="KW-0223">Dioxygenase</keyword>
<evidence type="ECO:0000256" key="6">
    <source>
        <dbReference type="ARBA" id="ARBA00023014"/>
    </source>
</evidence>
<keyword evidence="4" id="KW-0560">Oxidoreductase</keyword>
<dbReference type="InterPro" id="IPR001663">
    <property type="entry name" value="Rng_hydr_dOase-A"/>
</dbReference>
<dbReference type="InterPro" id="IPR036922">
    <property type="entry name" value="Rieske_2Fe-2S_sf"/>
</dbReference>
<gene>
    <name evidence="9" type="ORF">GCM10023321_56010</name>
</gene>
<dbReference type="PRINTS" id="PR00090">
    <property type="entry name" value="RNGDIOXGNASE"/>
</dbReference>
<evidence type="ECO:0000256" key="1">
    <source>
        <dbReference type="ARBA" id="ARBA00001962"/>
    </source>
</evidence>
<dbReference type="SUPFAM" id="SSF55961">
    <property type="entry name" value="Bet v1-like"/>
    <property type="match status" value="1"/>
</dbReference>
<keyword evidence="6" id="KW-0411">Iron-sulfur</keyword>
<dbReference type="InterPro" id="IPR015879">
    <property type="entry name" value="Ring_hydroxy_dOase_asu_C_dom"/>
</dbReference>
<evidence type="ECO:0000256" key="5">
    <source>
        <dbReference type="ARBA" id="ARBA00023004"/>
    </source>
</evidence>
<dbReference type="PANTHER" id="PTHR43756:SF5">
    <property type="entry name" value="CHOLINE MONOOXYGENASE, CHLOROPLASTIC"/>
    <property type="match status" value="1"/>
</dbReference>
<proteinExistence type="predicted"/>
<evidence type="ECO:0000259" key="8">
    <source>
        <dbReference type="PROSITE" id="PS51296"/>
    </source>
</evidence>
<dbReference type="Proteomes" id="UP001428817">
    <property type="component" value="Unassembled WGS sequence"/>
</dbReference>
<feature type="region of interest" description="Disordered" evidence="7">
    <location>
        <begin position="1"/>
        <end position="25"/>
    </location>
</feature>
<evidence type="ECO:0000256" key="2">
    <source>
        <dbReference type="ARBA" id="ARBA00022714"/>
    </source>
</evidence>
<evidence type="ECO:0000313" key="9">
    <source>
        <dbReference type="EMBL" id="GAA5165692.1"/>
    </source>
</evidence>
<dbReference type="Gene3D" id="2.102.10.10">
    <property type="entry name" value="Rieske [2Fe-2S] iron-sulphur domain"/>
    <property type="match status" value="1"/>
</dbReference>
<reference evidence="10" key="1">
    <citation type="journal article" date="2019" name="Int. J. Syst. Evol. Microbiol.">
        <title>The Global Catalogue of Microorganisms (GCM) 10K type strain sequencing project: providing services to taxonomists for standard genome sequencing and annotation.</title>
        <authorList>
            <consortium name="The Broad Institute Genomics Platform"/>
            <consortium name="The Broad Institute Genome Sequencing Center for Infectious Disease"/>
            <person name="Wu L."/>
            <person name="Ma J."/>
        </authorList>
    </citation>
    <scope>NUCLEOTIDE SEQUENCE [LARGE SCALE GENOMIC DNA]</scope>
    <source>
        <strain evidence="10">JCM 18303</strain>
    </source>
</reference>